<evidence type="ECO:0000313" key="3">
    <source>
        <dbReference type="EMBL" id="QEA14075.1"/>
    </source>
</evidence>
<feature type="transmembrane region" description="Helical" evidence="1">
    <location>
        <begin position="60"/>
        <end position="80"/>
    </location>
</feature>
<dbReference type="EMBL" id="CP042344">
    <property type="protein sequence ID" value="QEA14075.1"/>
    <property type="molecule type" value="Genomic_DNA"/>
</dbReference>
<feature type="domain" description="Sodium symporter small subunit" evidence="2">
    <location>
        <begin position="28"/>
        <end position="89"/>
    </location>
</feature>
<organism evidence="3 4">
    <name type="scientific">Comamonas flocculans</name>
    <dbReference type="NCBI Taxonomy" id="2597701"/>
    <lineage>
        <taxon>Bacteria</taxon>
        <taxon>Pseudomonadati</taxon>
        <taxon>Pseudomonadota</taxon>
        <taxon>Betaproteobacteria</taxon>
        <taxon>Burkholderiales</taxon>
        <taxon>Comamonadaceae</taxon>
        <taxon>Comamonas</taxon>
    </lineage>
</organism>
<sequence length="104" mass="11617">MPTSTPDSGTERVGVPLDPQLADLHHLGFKLVLFGVWFAVSFGVSYFAESLQFQVGPWPFSYWVAAQGGVLVFILLTWVYHLGMRHYERSGKARGREPEQGPHG</sequence>
<dbReference type="RefSeq" id="WP_146913656.1">
    <property type="nucleotide sequence ID" value="NZ_CP042344.1"/>
</dbReference>
<feature type="transmembrane region" description="Helical" evidence="1">
    <location>
        <begin position="27"/>
        <end position="48"/>
    </location>
</feature>
<keyword evidence="1" id="KW-0812">Transmembrane</keyword>
<dbReference type="Proteomes" id="UP000321199">
    <property type="component" value="Chromosome"/>
</dbReference>
<dbReference type="NCBIfam" id="TIGR03647">
    <property type="entry name" value="Na_symport_sm"/>
    <property type="match status" value="1"/>
</dbReference>
<reference evidence="3 4" key="1">
    <citation type="submission" date="2019-07" db="EMBL/GenBank/DDBJ databases">
        <title>Complete genome sequence of Comamonas sp. NLF 7-7 isolated from livestock.</title>
        <authorList>
            <person name="Kim D.H."/>
            <person name="Kim J.G."/>
        </authorList>
    </citation>
    <scope>NUCLEOTIDE SEQUENCE [LARGE SCALE GENOMIC DNA]</scope>
    <source>
        <strain evidence="3 4">NLF 7-7</strain>
    </source>
</reference>
<evidence type="ECO:0000259" key="2">
    <source>
        <dbReference type="Pfam" id="PF13937"/>
    </source>
</evidence>
<evidence type="ECO:0000313" key="4">
    <source>
        <dbReference type="Proteomes" id="UP000321199"/>
    </source>
</evidence>
<accession>A0A5B8S0D3</accession>
<dbReference type="OrthoDB" id="9797746at2"/>
<protein>
    <submittedName>
        <fullName evidence="3">DUF4212 domain-containing protein</fullName>
    </submittedName>
</protein>
<evidence type="ECO:0000256" key="1">
    <source>
        <dbReference type="SAM" id="Phobius"/>
    </source>
</evidence>
<proteinExistence type="predicted"/>
<dbReference type="InterPro" id="IPR019886">
    <property type="entry name" value="Na_symporter_ssu"/>
</dbReference>
<keyword evidence="4" id="KW-1185">Reference proteome</keyword>
<gene>
    <name evidence="3" type="ORF">FOZ74_14150</name>
</gene>
<dbReference type="KEGG" id="cof:FOZ74_14150"/>
<keyword evidence="1" id="KW-0472">Membrane</keyword>
<dbReference type="Pfam" id="PF13937">
    <property type="entry name" value="DUF4212"/>
    <property type="match status" value="1"/>
</dbReference>
<name>A0A5B8S0D3_9BURK</name>
<dbReference type="AlphaFoldDB" id="A0A5B8S0D3"/>
<keyword evidence="1" id="KW-1133">Transmembrane helix</keyword>